<dbReference type="GO" id="GO:0005886">
    <property type="term" value="C:plasma membrane"/>
    <property type="evidence" value="ECO:0007669"/>
    <property type="project" value="TreeGrafter"/>
</dbReference>
<evidence type="ECO:0000313" key="3">
    <source>
        <dbReference type="EMBL" id="CAB4926089.1"/>
    </source>
</evidence>
<feature type="domain" description="DAGKc" evidence="1">
    <location>
        <begin position="1"/>
        <end position="127"/>
    </location>
</feature>
<dbReference type="PANTHER" id="PTHR12358">
    <property type="entry name" value="SPHINGOSINE KINASE"/>
    <property type="match status" value="1"/>
</dbReference>
<dbReference type="SMART" id="SM00046">
    <property type="entry name" value="DAGKc"/>
    <property type="match status" value="1"/>
</dbReference>
<dbReference type="AlphaFoldDB" id="A0A6J7I5V6"/>
<proteinExistence type="predicted"/>
<dbReference type="SUPFAM" id="SSF111331">
    <property type="entry name" value="NAD kinase/diacylglycerol kinase-like"/>
    <property type="match status" value="1"/>
</dbReference>
<dbReference type="InterPro" id="IPR001206">
    <property type="entry name" value="Diacylglycerol_kinase_cat_dom"/>
</dbReference>
<dbReference type="InterPro" id="IPR050187">
    <property type="entry name" value="Lipid_Phosphate_FormReg"/>
</dbReference>
<dbReference type="InterPro" id="IPR016064">
    <property type="entry name" value="NAD/diacylglycerol_kinase_sf"/>
</dbReference>
<gene>
    <name evidence="2" type="ORF">UFOPK1392_01524</name>
    <name evidence="3" type="ORF">UFOPK3733_00380</name>
</gene>
<dbReference type="InterPro" id="IPR017438">
    <property type="entry name" value="ATP-NAD_kinase_N"/>
</dbReference>
<dbReference type="EMBL" id="CAEMXZ010000070">
    <property type="protein sequence ID" value="CAB4323764.1"/>
    <property type="molecule type" value="Genomic_DNA"/>
</dbReference>
<dbReference type="Pfam" id="PF00781">
    <property type="entry name" value="DAGK_cat"/>
    <property type="match status" value="1"/>
</dbReference>
<dbReference type="PROSITE" id="PS50146">
    <property type="entry name" value="DAGK"/>
    <property type="match status" value="1"/>
</dbReference>
<dbReference type="GO" id="GO:0004143">
    <property type="term" value="F:ATP-dependent diacylglycerol kinase activity"/>
    <property type="evidence" value="ECO:0007669"/>
    <property type="project" value="TreeGrafter"/>
</dbReference>
<sequence>MLIVNPSASSVTARSRVLINKALSADHQVTLCETTRRGHATRLAQGAAAEGYDAVVVLGGDGTLNEAANGLAGSNTALATLPGGSTNVFARTLGLPDDPLDATVVVLEALAEQSIRKVGLGSVNGRYFLFHVGIGFDAAVVADVESRGSLKRWANHVLFGWSAFITWLRGYERRVARFGVRVDHSPTIDDGVFTVCLNTNPYSFVGTRPFNVDTHASLDTALSIITVRSLDLIPTLALVGSALGSGDALRRSRNVALHQNAHHAVVEGYGPFPHQVDGDYLGEVERLEITYEQEILSLVIPR</sequence>
<name>A0A6J7I5V6_9ZZZZ</name>
<dbReference type="PANTHER" id="PTHR12358:SF106">
    <property type="entry name" value="LIPID KINASE YEGS"/>
    <property type="match status" value="1"/>
</dbReference>
<organism evidence="3">
    <name type="scientific">freshwater metagenome</name>
    <dbReference type="NCBI Taxonomy" id="449393"/>
    <lineage>
        <taxon>unclassified sequences</taxon>
        <taxon>metagenomes</taxon>
        <taxon>ecological metagenomes</taxon>
    </lineage>
</organism>
<accession>A0A6J7I5V6</accession>
<dbReference type="Gene3D" id="3.40.50.10330">
    <property type="entry name" value="Probable inorganic polyphosphate/atp-NAD kinase, domain 1"/>
    <property type="match status" value="1"/>
</dbReference>
<evidence type="ECO:0000259" key="1">
    <source>
        <dbReference type="PROSITE" id="PS50146"/>
    </source>
</evidence>
<dbReference type="Gene3D" id="2.60.200.40">
    <property type="match status" value="1"/>
</dbReference>
<reference evidence="3" key="1">
    <citation type="submission" date="2020-05" db="EMBL/GenBank/DDBJ databases">
        <authorList>
            <person name="Chiriac C."/>
            <person name="Salcher M."/>
            <person name="Ghai R."/>
            <person name="Kavagutti S V."/>
        </authorList>
    </citation>
    <scope>NUCLEOTIDE SEQUENCE</scope>
</reference>
<evidence type="ECO:0000313" key="2">
    <source>
        <dbReference type="EMBL" id="CAB4323764.1"/>
    </source>
</evidence>
<dbReference type="EMBL" id="CAFBNC010000011">
    <property type="protein sequence ID" value="CAB4926089.1"/>
    <property type="molecule type" value="Genomic_DNA"/>
</dbReference>
<protein>
    <submittedName>
        <fullName evidence="3">Unannotated protein</fullName>
    </submittedName>
</protein>